<feature type="chain" id="PRO_5040271762" description="Secreted protein" evidence="1">
    <location>
        <begin position="21"/>
        <end position="78"/>
    </location>
</feature>
<keyword evidence="3" id="KW-1185">Reference proteome</keyword>
<evidence type="ECO:0008006" key="4">
    <source>
        <dbReference type="Google" id="ProtNLM"/>
    </source>
</evidence>
<gene>
    <name evidence="2" type="ORF">B0I36DRAFT_317310</name>
</gene>
<dbReference type="EMBL" id="JAGTJQ010000003">
    <property type="protein sequence ID" value="KAH7034961.1"/>
    <property type="molecule type" value="Genomic_DNA"/>
</dbReference>
<proteinExistence type="predicted"/>
<organism evidence="2 3">
    <name type="scientific">Microdochium trichocladiopsis</name>
    <dbReference type="NCBI Taxonomy" id="1682393"/>
    <lineage>
        <taxon>Eukaryota</taxon>
        <taxon>Fungi</taxon>
        <taxon>Dikarya</taxon>
        <taxon>Ascomycota</taxon>
        <taxon>Pezizomycotina</taxon>
        <taxon>Sordariomycetes</taxon>
        <taxon>Xylariomycetidae</taxon>
        <taxon>Xylariales</taxon>
        <taxon>Microdochiaceae</taxon>
        <taxon>Microdochium</taxon>
    </lineage>
</organism>
<evidence type="ECO:0000256" key="1">
    <source>
        <dbReference type="SAM" id="SignalP"/>
    </source>
</evidence>
<dbReference type="Proteomes" id="UP000756346">
    <property type="component" value="Unassembled WGS sequence"/>
</dbReference>
<dbReference type="AlphaFoldDB" id="A0A9P8YDH9"/>
<evidence type="ECO:0000313" key="3">
    <source>
        <dbReference type="Proteomes" id="UP000756346"/>
    </source>
</evidence>
<accession>A0A9P8YDH9</accession>
<protein>
    <recommendedName>
        <fullName evidence="4">Secreted protein</fullName>
    </recommendedName>
</protein>
<dbReference type="RefSeq" id="XP_046015054.1">
    <property type="nucleotide sequence ID" value="XM_046153139.1"/>
</dbReference>
<dbReference type="GeneID" id="70182685"/>
<evidence type="ECO:0000313" key="2">
    <source>
        <dbReference type="EMBL" id="KAH7034961.1"/>
    </source>
</evidence>
<comment type="caution">
    <text evidence="2">The sequence shown here is derived from an EMBL/GenBank/DDBJ whole genome shotgun (WGS) entry which is preliminary data.</text>
</comment>
<feature type="signal peptide" evidence="1">
    <location>
        <begin position="1"/>
        <end position="20"/>
    </location>
</feature>
<keyword evidence="1" id="KW-0732">Signal</keyword>
<sequence length="78" mass="8620">MIHSFILLFLVPLISSGLRARNVLNGLLISQVHPSPTWHSNFSMMGHTANHHTIIGLHPSPLRLHVCPILVFSANPVL</sequence>
<reference evidence="2" key="1">
    <citation type="journal article" date="2021" name="Nat. Commun.">
        <title>Genetic determinants of endophytism in the Arabidopsis root mycobiome.</title>
        <authorList>
            <person name="Mesny F."/>
            <person name="Miyauchi S."/>
            <person name="Thiergart T."/>
            <person name="Pickel B."/>
            <person name="Atanasova L."/>
            <person name="Karlsson M."/>
            <person name="Huettel B."/>
            <person name="Barry K.W."/>
            <person name="Haridas S."/>
            <person name="Chen C."/>
            <person name="Bauer D."/>
            <person name="Andreopoulos W."/>
            <person name="Pangilinan J."/>
            <person name="LaButti K."/>
            <person name="Riley R."/>
            <person name="Lipzen A."/>
            <person name="Clum A."/>
            <person name="Drula E."/>
            <person name="Henrissat B."/>
            <person name="Kohler A."/>
            <person name="Grigoriev I.V."/>
            <person name="Martin F.M."/>
            <person name="Hacquard S."/>
        </authorList>
    </citation>
    <scope>NUCLEOTIDE SEQUENCE</scope>
    <source>
        <strain evidence="2">MPI-CAGE-CH-0230</strain>
    </source>
</reference>
<name>A0A9P8YDH9_9PEZI</name>